<keyword evidence="2" id="KW-1003">Cell membrane</keyword>
<evidence type="ECO:0000256" key="6">
    <source>
        <dbReference type="SAM" id="Phobius"/>
    </source>
</evidence>
<dbReference type="PANTHER" id="PTHR34820:SF4">
    <property type="entry name" value="INNER MEMBRANE PROTEIN YEBZ"/>
    <property type="match status" value="1"/>
</dbReference>
<dbReference type="InterPro" id="IPR008457">
    <property type="entry name" value="Cu-R_CopD_dom"/>
</dbReference>
<keyword evidence="5 6" id="KW-0472">Membrane</keyword>
<feature type="transmembrane region" description="Helical" evidence="6">
    <location>
        <begin position="201"/>
        <end position="219"/>
    </location>
</feature>
<name>A0A3M9XU70_9HYPH</name>
<evidence type="ECO:0000259" key="7">
    <source>
        <dbReference type="Pfam" id="PF05425"/>
    </source>
</evidence>
<evidence type="ECO:0000256" key="4">
    <source>
        <dbReference type="ARBA" id="ARBA00022989"/>
    </source>
</evidence>
<feature type="transmembrane region" description="Helical" evidence="6">
    <location>
        <begin position="162"/>
        <end position="181"/>
    </location>
</feature>
<dbReference type="PANTHER" id="PTHR34820">
    <property type="entry name" value="INNER MEMBRANE PROTEIN YEBZ"/>
    <property type="match status" value="1"/>
</dbReference>
<keyword evidence="4 6" id="KW-1133">Transmembrane helix</keyword>
<evidence type="ECO:0000313" key="8">
    <source>
        <dbReference type="EMBL" id="RNJ51843.1"/>
    </source>
</evidence>
<dbReference type="RefSeq" id="WP_123177683.1">
    <property type="nucleotide sequence ID" value="NZ_QWDD01000001.1"/>
</dbReference>
<evidence type="ECO:0000256" key="2">
    <source>
        <dbReference type="ARBA" id="ARBA00022475"/>
    </source>
</evidence>
<dbReference type="OrthoDB" id="113685at2"/>
<dbReference type="GO" id="GO:0005886">
    <property type="term" value="C:plasma membrane"/>
    <property type="evidence" value="ECO:0007669"/>
    <property type="project" value="UniProtKB-SubCell"/>
</dbReference>
<evidence type="ECO:0000256" key="1">
    <source>
        <dbReference type="ARBA" id="ARBA00004651"/>
    </source>
</evidence>
<feature type="transmembrane region" description="Helical" evidence="6">
    <location>
        <begin position="276"/>
        <end position="298"/>
    </location>
</feature>
<sequence>MQSFIALYGFLDLVLRAYLLATQSIVVGGVAFLTLVLSPLDGKLDAWEAPIARRCLRILSWSCCASVFGEIVVVGVLTAMLVGTLQVDFAVAASADAVVSHVIAMILSGALALYARLDARSFFMWRGGAVALALLLVCGHVGVTHAASRPVASALLVTTEIAHVLAAAIWIGGIPFFLVALGMTKSGEARRLIASKFSRNAMWAVGALIAAGLLMMTRHTPDPNALYQTNYGMLLTTKILLLFGLLCFAAANLSTTRKLWRVSSTSIRRLLRFAEVEVGLGLVTLFCAAALASASLPIDGGAERTSLSEITARFAPRWPSFHSPAYAELSAAQAVSSVAEPGTPSLLSAADIAWAEMNHHLAGVLVVLMGVFALLARHRRTAPVMRHWPLLFLLLGGILVIRADETAWPLGPIGFFESLRDPQIVQHKVITILIATFAIFEWQVRRGRFKSDWPAYVFPITTGAAAAFLLTHYGHTEGADEVLIAISHTPIALLGVVSASARWLEIRLSDTPAGRIGGYVWPVAFMLSGLLLLLYREV</sequence>
<evidence type="ECO:0000256" key="5">
    <source>
        <dbReference type="ARBA" id="ARBA00023136"/>
    </source>
</evidence>
<keyword evidence="9" id="KW-1185">Reference proteome</keyword>
<evidence type="ECO:0000313" key="9">
    <source>
        <dbReference type="Proteomes" id="UP000268623"/>
    </source>
</evidence>
<feature type="transmembrane region" description="Helical" evidence="6">
    <location>
        <begin position="231"/>
        <end position="255"/>
    </location>
</feature>
<feature type="transmembrane region" description="Helical" evidence="6">
    <location>
        <begin position="424"/>
        <end position="444"/>
    </location>
</feature>
<dbReference type="EMBL" id="QWDD01000001">
    <property type="protein sequence ID" value="RNJ51843.1"/>
    <property type="molecule type" value="Genomic_DNA"/>
</dbReference>
<evidence type="ECO:0000256" key="3">
    <source>
        <dbReference type="ARBA" id="ARBA00022692"/>
    </source>
</evidence>
<feature type="transmembrane region" description="Helical" evidence="6">
    <location>
        <begin position="58"/>
        <end position="83"/>
    </location>
</feature>
<dbReference type="AlphaFoldDB" id="A0A3M9XU70"/>
<proteinExistence type="predicted"/>
<dbReference type="Proteomes" id="UP000268623">
    <property type="component" value="Unassembled WGS sequence"/>
</dbReference>
<feature type="transmembrane region" description="Helical" evidence="6">
    <location>
        <begin position="122"/>
        <end position="142"/>
    </location>
</feature>
<feature type="transmembrane region" description="Helical" evidence="6">
    <location>
        <begin position="89"/>
        <end position="115"/>
    </location>
</feature>
<feature type="transmembrane region" description="Helical" evidence="6">
    <location>
        <begin position="516"/>
        <end position="535"/>
    </location>
</feature>
<feature type="transmembrane region" description="Helical" evidence="6">
    <location>
        <begin position="456"/>
        <end position="476"/>
    </location>
</feature>
<gene>
    <name evidence="8" type="ORF">D1O30_15945</name>
</gene>
<reference evidence="8 9" key="1">
    <citation type="submission" date="2018-08" db="EMBL/GenBank/DDBJ databases">
        <title>Genome sequence of Methylocystis hirsuta CSC1, a methanotroph able to accumulate PHAs.</title>
        <authorList>
            <person name="Bordel S."/>
            <person name="Rodriguez E."/>
            <person name="Gancedo J."/>
            <person name="Munoz R."/>
        </authorList>
    </citation>
    <scope>NUCLEOTIDE SEQUENCE [LARGE SCALE GENOMIC DNA]</scope>
    <source>
        <strain evidence="8 9">CSC1</strain>
    </source>
</reference>
<feature type="transmembrane region" description="Helical" evidence="6">
    <location>
        <begin position="17"/>
        <end position="37"/>
    </location>
</feature>
<keyword evidence="3 6" id="KW-0812">Transmembrane</keyword>
<comment type="subcellular location">
    <subcellularLocation>
        <location evidence="1">Cell membrane</location>
        <topology evidence="1">Multi-pass membrane protein</topology>
    </subcellularLocation>
</comment>
<dbReference type="GO" id="GO:0006825">
    <property type="term" value="P:copper ion transport"/>
    <property type="evidence" value="ECO:0007669"/>
    <property type="project" value="InterPro"/>
</dbReference>
<protein>
    <submittedName>
        <fullName evidence="8">Copper resistance protein CopD</fullName>
    </submittedName>
</protein>
<comment type="caution">
    <text evidence="8">The sequence shown here is derived from an EMBL/GenBank/DDBJ whole genome shotgun (WGS) entry which is preliminary data.</text>
</comment>
<feature type="transmembrane region" description="Helical" evidence="6">
    <location>
        <begin position="482"/>
        <end position="504"/>
    </location>
</feature>
<feature type="transmembrane region" description="Helical" evidence="6">
    <location>
        <begin position="388"/>
        <end position="404"/>
    </location>
</feature>
<organism evidence="8 9">
    <name type="scientific">Methylocystis hirsuta</name>
    <dbReference type="NCBI Taxonomy" id="369798"/>
    <lineage>
        <taxon>Bacteria</taxon>
        <taxon>Pseudomonadati</taxon>
        <taxon>Pseudomonadota</taxon>
        <taxon>Alphaproteobacteria</taxon>
        <taxon>Hyphomicrobiales</taxon>
        <taxon>Methylocystaceae</taxon>
        <taxon>Methylocystis</taxon>
    </lineage>
</organism>
<accession>A0A3M9XU70</accession>
<feature type="domain" description="Copper resistance protein D" evidence="7">
    <location>
        <begin position="193"/>
        <end position="291"/>
    </location>
</feature>
<dbReference type="Pfam" id="PF05425">
    <property type="entry name" value="CopD"/>
    <property type="match status" value="1"/>
</dbReference>
<feature type="transmembrane region" description="Helical" evidence="6">
    <location>
        <begin position="357"/>
        <end position="376"/>
    </location>
</feature>
<dbReference type="InterPro" id="IPR032694">
    <property type="entry name" value="CopC/D"/>
</dbReference>